<proteinExistence type="predicted"/>
<evidence type="ECO:0000313" key="2">
    <source>
        <dbReference type="EMBL" id="CBL34705.1"/>
    </source>
</evidence>
<keyword evidence="1" id="KW-0812">Transmembrane</keyword>
<evidence type="ECO:0000313" key="3">
    <source>
        <dbReference type="Proteomes" id="UP000007050"/>
    </source>
</evidence>
<accession>D4MLS2</accession>
<dbReference type="BioCyc" id="ESIR717961:G136L-1482-MONOMER"/>
<protein>
    <submittedName>
        <fullName evidence="2">Uncharacterized protein</fullName>
    </submittedName>
</protein>
<gene>
    <name evidence="2" type="ORF">ES1_17840</name>
</gene>
<feature type="transmembrane region" description="Helical" evidence="1">
    <location>
        <begin position="83"/>
        <end position="107"/>
    </location>
</feature>
<keyword evidence="1" id="KW-1133">Transmembrane helix</keyword>
<dbReference type="Proteomes" id="UP000007050">
    <property type="component" value="Chromosome"/>
</dbReference>
<dbReference type="HOGENOM" id="CLU_1364499_0_0_9"/>
<name>D4MLS2_9FIRM</name>
<dbReference type="EMBL" id="FP929059">
    <property type="protein sequence ID" value="CBL34705.1"/>
    <property type="molecule type" value="Genomic_DNA"/>
</dbReference>
<feature type="transmembrane region" description="Helical" evidence="1">
    <location>
        <begin position="43"/>
        <end position="71"/>
    </location>
</feature>
<dbReference type="AlphaFoldDB" id="D4MLS2"/>
<evidence type="ECO:0000256" key="1">
    <source>
        <dbReference type="SAM" id="Phobius"/>
    </source>
</evidence>
<reference evidence="2 3" key="2">
    <citation type="submission" date="2010-03" db="EMBL/GenBank/DDBJ databases">
        <authorList>
            <person name="Pajon A."/>
        </authorList>
    </citation>
    <scope>NUCLEOTIDE SEQUENCE [LARGE SCALE GENOMIC DNA]</scope>
    <source>
        <strain evidence="2 3">V10Sc8a</strain>
    </source>
</reference>
<sequence>MNINEFEKTLLTNKITPVKLSSDDLHRTKIIDKWTKTDEDRAWMFFDTICHIAVPIFVSFQIIQIVFFMLLSGKDFALGIMQVMLCAALDGTVLFFLSIFTYGFLIIKAYCDCKKITVFQLKSTSNYKDLSCSPVLKEDIINLSERAIARKYYYKDPVVVYKLAKSDADIYCGVRQKGKKMQVVFERPICFKNTKRRLLK</sequence>
<reference evidence="2 3" key="1">
    <citation type="submission" date="2010-03" db="EMBL/GenBank/DDBJ databases">
        <title>The genome sequence of Eubacterium siraeum V10Sc8a.</title>
        <authorList>
            <consortium name="metaHIT consortium -- http://www.metahit.eu/"/>
            <person name="Pajon A."/>
            <person name="Turner K."/>
            <person name="Parkhill J."/>
            <person name="Duncan S."/>
            <person name="Flint H."/>
        </authorList>
    </citation>
    <scope>NUCLEOTIDE SEQUENCE [LARGE SCALE GENOMIC DNA]</scope>
    <source>
        <strain evidence="2 3">V10Sc8a</strain>
    </source>
</reference>
<keyword evidence="1" id="KW-0472">Membrane</keyword>
<organism evidence="2 3">
    <name type="scientific">[Eubacterium] siraeum V10Sc8a</name>
    <dbReference type="NCBI Taxonomy" id="717961"/>
    <lineage>
        <taxon>Bacteria</taxon>
        <taxon>Bacillati</taxon>
        <taxon>Bacillota</taxon>
        <taxon>Clostridia</taxon>
        <taxon>Eubacteriales</taxon>
        <taxon>Oscillospiraceae</taxon>
        <taxon>Oscillospiraceae incertae sedis</taxon>
    </lineage>
</organism>
<dbReference type="KEGG" id="esr:ES1_17840"/>